<proteinExistence type="predicted"/>
<evidence type="ECO:0000313" key="2">
    <source>
        <dbReference type="Proteomes" id="UP001499951"/>
    </source>
</evidence>
<dbReference type="RefSeq" id="WP_166936416.1">
    <property type="nucleotide sequence ID" value="NZ_BAAADD010000007.1"/>
</dbReference>
<comment type="caution">
    <text evidence="1">The sequence shown here is derived from an EMBL/GenBank/DDBJ whole genome shotgun (WGS) entry which is preliminary data.</text>
</comment>
<protein>
    <submittedName>
        <fullName evidence="1">Uncharacterized protein</fullName>
    </submittedName>
</protein>
<reference evidence="1 2" key="1">
    <citation type="journal article" date="2019" name="Int. J. Syst. Evol. Microbiol.">
        <title>The Global Catalogue of Microorganisms (GCM) 10K type strain sequencing project: providing services to taxonomists for standard genome sequencing and annotation.</title>
        <authorList>
            <consortium name="The Broad Institute Genomics Platform"/>
            <consortium name="The Broad Institute Genome Sequencing Center for Infectious Disease"/>
            <person name="Wu L."/>
            <person name="Ma J."/>
        </authorList>
    </citation>
    <scope>NUCLEOTIDE SEQUENCE [LARGE SCALE GENOMIC DNA]</scope>
    <source>
        <strain evidence="1 2">JCM 15089</strain>
    </source>
</reference>
<keyword evidence="2" id="KW-1185">Reference proteome</keyword>
<dbReference type="Proteomes" id="UP001499951">
    <property type="component" value="Unassembled WGS sequence"/>
</dbReference>
<sequence length="180" mass="19109">MNRVLPLVVTLLLVAVVGFFAWSGFKAPPVAEPAAIITTPPGWVKLDGPGFTVYAPEGAVLRQAKGNGFIYGDIAGSYLCIRFQAGKTVGPVVNAKTHPNFSDSDLEVDGRAASLRKTTLAKNEQDYWFPGCGASLYLGLTVPKALPGGDTLSLDVSVENRDGLDDAMMMFKTIRFAKGG</sequence>
<name>A0ABN1EWW5_9PROT</name>
<organism evidence="1 2">
    <name type="scientific">Rhizomicrobium electricum</name>
    <dbReference type="NCBI Taxonomy" id="480070"/>
    <lineage>
        <taxon>Bacteria</taxon>
        <taxon>Pseudomonadati</taxon>
        <taxon>Pseudomonadota</taxon>
        <taxon>Alphaproteobacteria</taxon>
        <taxon>Micropepsales</taxon>
        <taxon>Micropepsaceae</taxon>
        <taxon>Rhizomicrobium</taxon>
    </lineage>
</organism>
<dbReference type="EMBL" id="BAAADD010000007">
    <property type="protein sequence ID" value="GAA0576633.1"/>
    <property type="molecule type" value="Genomic_DNA"/>
</dbReference>
<accession>A0ABN1EWW5</accession>
<evidence type="ECO:0000313" key="1">
    <source>
        <dbReference type="EMBL" id="GAA0576633.1"/>
    </source>
</evidence>
<gene>
    <name evidence="1" type="ORF">GCM10008942_26870</name>
</gene>